<gene>
    <name evidence="2" type="ORF">ACFO3S_22340</name>
</gene>
<feature type="transmembrane region" description="Helical" evidence="1">
    <location>
        <begin position="36"/>
        <end position="53"/>
    </location>
</feature>
<sequence length="313" mass="32481">MDTLATIRPTGKGGGIVWPAAALVLVFLWAEPSLLLFTSVAGWLTVVSGWIARKRIRREIGTKDAIGSWLVLALLAAFVWGCAEAFVRLRQGMYHPFAAGSAAGGEWAVALGLGLLIACIGGAWLLSSAVPAASAGAGLRIHAVLVRTFGGLKRSPASGSFAAIAGSATVAAAMVGTQADAPWRIAAGLAAAYAQLCWLAAIDRDKPGKSRPAPGCEARPGKGSRRAALIALFVLHLVLFGFYILLHGALKGWSWSLASLYPFSWVGGAVWALIAWLLSLSKVAYAAAMIGIGLACALLLGAIASAYDWEVFV</sequence>
<feature type="transmembrane region" description="Helical" evidence="1">
    <location>
        <begin position="12"/>
        <end position="30"/>
    </location>
</feature>
<evidence type="ECO:0000313" key="3">
    <source>
        <dbReference type="Proteomes" id="UP001596028"/>
    </source>
</evidence>
<dbReference type="EMBL" id="JBHSEP010000021">
    <property type="protein sequence ID" value="MFC4601001.1"/>
    <property type="molecule type" value="Genomic_DNA"/>
</dbReference>
<keyword evidence="1" id="KW-0472">Membrane</keyword>
<name>A0ABV9FG92_9BACL</name>
<feature type="transmembrane region" description="Helical" evidence="1">
    <location>
        <begin position="157"/>
        <end position="175"/>
    </location>
</feature>
<feature type="transmembrane region" description="Helical" evidence="1">
    <location>
        <begin position="227"/>
        <end position="246"/>
    </location>
</feature>
<comment type="caution">
    <text evidence="2">The sequence shown here is derived from an EMBL/GenBank/DDBJ whole genome shotgun (WGS) entry which is preliminary data.</text>
</comment>
<keyword evidence="1" id="KW-1133">Transmembrane helix</keyword>
<feature type="transmembrane region" description="Helical" evidence="1">
    <location>
        <begin position="181"/>
        <end position="201"/>
    </location>
</feature>
<accession>A0ABV9FG92</accession>
<evidence type="ECO:0000313" key="2">
    <source>
        <dbReference type="EMBL" id="MFC4601001.1"/>
    </source>
</evidence>
<dbReference type="RefSeq" id="WP_378100596.1">
    <property type="nucleotide sequence ID" value="NZ_JBHSEP010000021.1"/>
</dbReference>
<keyword evidence="1" id="KW-0812">Transmembrane</keyword>
<reference evidence="3" key="1">
    <citation type="journal article" date="2019" name="Int. J. Syst. Evol. Microbiol.">
        <title>The Global Catalogue of Microorganisms (GCM) 10K type strain sequencing project: providing services to taxonomists for standard genome sequencing and annotation.</title>
        <authorList>
            <consortium name="The Broad Institute Genomics Platform"/>
            <consortium name="The Broad Institute Genome Sequencing Center for Infectious Disease"/>
            <person name="Wu L."/>
            <person name="Ma J."/>
        </authorList>
    </citation>
    <scope>NUCLEOTIDE SEQUENCE [LARGE SCALE GENOMIC DNA]</scope>
    <source>
        <strain evidence="3">CCUG 49571</strain>
    </source>
</reference>
<feature type="transmembrane region" description="Helical" evidence="1">
    <location>
        <begin position="285"/>
        <end position="307"/>
    </location>
</feature>
<protein>
    <submittedName>
        <fullName evidence="2">Uncharacterized protein</fullName>
    </submittedName>
</protein>
<proteinExistence type="predicted"/>
<evidence type="ECO:0000256" key="1">
    <source>
        <dbReference type="SAM" id="Phobius"/>
    </source>
</evidence>
<organism evidence="2 3">
    <name type="scientific">Cohnella hongkongensis</name>
    <dbReference type="NCBI Taxonomy" id="178337"/>
    <lineage>
        <taxon>Bacteria</taxon>
        <taxon>Bacillati</taxon>
        <taxon>Bacillota</taxon>
        <taxon>Bacilli</taxon>
        <taxon>Bacillales</taxon>
        <taxon>Paenibacillaceae</taxon>
        <taxon>Cohnella</taxon>
    </lineage>
</organism>
<feature type="transmembrane region" description="Helical" evidence="1">
    <location>
        <begin position="258"/>
        <end position="278"/>
    </location>
</feature>
<keyword evidence="3" id="KW-1185">Reference proteome</keyword>
<dbReference type="Proteomes" id="UP001596028">
    <property type="component" value="Unassembled WGS sequence"/>
</dbReference>
<feature type="transmembrane region" description="Helical" evidence="1">
    <location>
        <begin position="65"/>
        <end position="87"/>
    </location>
</feature>
<feature type="transmembrane region" description="Helical" evidence="1">
    <location>
        <begin position="107"/>
        <end position="126"/>
    </location>
</feature>